<protein>
    <recommendedName>
        <fullName evidence="3">Saposin B-type domain-containing protein</fullName>
    </recommendedName>
</protein>
<dbReference type="Gene3D" id="1.10.225.10">
    <property type="entry name" value="Saposin-like"/>
    <property type="match status" value="1"/>
</dbReference>
<gene>
    <name evidence="4" type="ORF">PSYICH_LOCUS3014</name>
</gene>
<dbReference type="PROSITE" id="PS50015">
    <property type="entry name" value="SAP_B"/>
    <property type="match status" value="1"/>
</dbReference>
<feature type="chain" id="PRO_5040124969" description="Saposin B-type domain-containing protein" evidence="2">
    <location>
        <begin position="20"/>
        <end position="99"/>
    </location>
</feature>
<proteinExistence type="predicted"/>
<dbReference type="SUPFAM" id="SSF47862">
    <property type="entry name" value="Saposin"/>
    <property type="match status" value="1"/>
</dbReference>
<dbReference type="InterPro" id="IPR008139">
    <property type="entry name" value="SaposinB_dom"/>
</dbReference>
<evidence type="ECO:0000313" key="5">
    <source>
        <dbReference type="Proteomes" id="UP001153636"/>
    </source>
</evidence>
<name>A0A9P0G9G7_9CUCU</name>
<accession>A0A9P0G9G7</accession>
<evidence type="ECO:0000256" key="2">
    <source>
        <dbReference type="SAM" id="SignalP"/>
    </source>
</evidence>
<organism evidence="4 5">
    <name type="scientific">Psylliodes chrysocephalus</name>
    <dbReference type="NCBI Taxonomy" id="3402493"/>
    <lineage>
        <taxon>Eukaryota</taxon>
        <taxon>Metazoa</taxon>
        <taxon>Ecdysozoa</taxon>
        <taxon>Arthropoda</taxon>
        <taxon>Hexapoda</taxon>
        <taxon>Insecta</taxon>
        <taxon>Pterygota</taxon>
        <taxon>Neoptera</taxon>
        <taxon>Endopterygota</taxon>
        <taxon>Coleoptera</taxon>
        <taxon>Polyphaga</taxon>
        <taxon>Cucujiformia</taxon>
        <taxon>Chrysomeloidea</taxon>
        <taxon>Chrysomelidae</taxon>
        <taxon>Galerucinae</taxon>
        <taxon>Alticini</taxon>
        <taxon>Psylliodes</taxon>
    </lineage>
</organism>
<dbReference type="AlphaFoldDB" id="A0A9P0G9G7"/>
<evidence type="ECO:0000313" key="4">
    <source>
        <dbReference type="EMBL" id="CAH1101765.1"/>
    </source>
</evidence>
<keyword evidence="1" id="KW-1015">Disulfide bond</keyword>
<sequence>MKCLGLWIFFLAAISLTYAANKPNCKSCLTVAEVGKDILSSGVTDDEIKGFGQYACSLVPVFVKSFCLGNVQDAHQLLYDMYFIQGKTPEQLCIDFSLC</sequence>
<dbReference type="EMBL" id="OV651824">
    <property type="protein sequence ID" value="CAH1101765.1"/>
    <property type="molecule type" value="Genomic_DNA"/>
</dbReference>
<keyword evidence="5" id="KW-1185">Reference proteome</keyword>
<dbReference type="OrthoDB" id="6780002at2759"/>
<reference evidence="4" key="1">
    <citation type="submission" date="2022-01" db="EMBL/GenBank/DDBJ databases">
        <authorList>
            <person name="King R."/>
        </authorList>
    </citation>
    <scope>NUCLEOTIDE SEQUENCE</scope>
</reference>
<keyword evidence="2" id="KW-0732">Signal</keyword>
<dbReference type="InterPro" id="IPR011001">
    <property type="entry name" value="Saposin-like"/>
</dbReference>
<feature type="domain" description="Saposin B-type" evidence="3">
    <location>
        <begin position="21"/>
        <end position="99"/>
    </location>
</feature>
<feature type="signal peptide" evidence="2">
    <location>
        <begin position="1"/>
        <end position="19"/>
    </location>
</feature>
<dbReference type="Proteomes" id="UP001153636">
    <property type="component" value="Chromosome 12"/>
</dbReference>
<evidence type="ECO:0000256" key="1">
    <source>
        <dbReference type="ARBA" id="ARBA00023157"/>
    </source>
</evidence>
<evidence type="ECO:0000259" key="3">
    <source>
        <dbReference type="PROSITE" id="PS50015"/>
    </source>
</evidence>